<organism evidence="2 3">
    <name type="scientific">Fusarium duplospermum</name>
    <dbReference type="NCBI Taxonomy" id="1325734"/>
    <lineage>
        <taxon>Eukaryota</taxon>
        <taxon>Fungi</taxon>
        <taxon>Dikarya</taxon>
        <taxon>Ascomycota</taxon>
        <taxon>Pezizomycotina</taxon>
        <taxon>Sordariomycetes</taxon>
        <taxon>Hypocreomycetidae</taxon>
        <taxon>Hypocreales</taxon>
        <taxon>Nectriaceae</taxon>
        <taxon>Fusarium</taxon>
        <taxon>Fusarium solani species complex</taxon>
    </lineage>
</organism>
<feature type="region of interest" description="Disordered" evidence="1">
    <location>
        <begin position="1"/>
        <end position="21"/>
    </location>
</feature>
<name>A0A428Q2M2_9HYPO</name>
<evidence type="ECO:0000313" key="3">
    <source>
        <dbReference type="Proteomes" id="UP000288168"/>
    </source>
</evidence>
<dbReference type="AlphaFoldDB" id="A0A428Q2M2"/>
<comment type="caution">
    <text evidence="2">The sequence shown here is derived from an EMBL/GenBank/DDBJ whole genome shotgun (WGS) entry which is preliminary data.</text>
</comment>
<reference evidence="2 3" key="1">
    <citation type="submission" date="2017-06" db="EMBL/GenBank/DDBJ databases">
        <title>Comparative genomic analysis of Ambrosia Fusariam Clade fungi.</title>
        <authorList>
            <person name="Stajich J.E."/>
            <person name="Carrillo J."/>
            <person name="Kijimoto T."/>
            <person name="Eskalen A."/>
            <person name="O'Donnell K."/>
            <person name="Kasson M."/>
        </authorList>
    </citation>
    <scope>NUCLEOTIDE SEQUENCE [LARGE SCALE GENOMIC DNA]</scope>
    <source>
        <strain evidence="2 3">NRRL62584</strain>
    </source>
</reference>
<dbReference type="OrthoDB" id="10434309at2759"/>
<evidence type="ECO:0000313" key="2">
    <source>
        <dbReference type="EMBL" id="RSL59544.1"/>
    </source>
</evidence>
<dbReference type="EMBL" id="NKCI01000065">
    <property type="protein sequence ID" value="RSL59544.1"/>
    <property type="molecule type" value="Genomic_DNA"/>
</dbReference>
<sequence>MKQRLKLLRRRNHGPHEQAGMRGWKQATFDKGDDLQGRSNIVHLVMMQIDPGFSWKTTYPSPPSAHSVLKHTNGNYSQDEAMYTPALQLWIFSIRGLVFRPVGKYAGTKVHIDDELHRIDLPLR</sequence>
<protein>
    <submittedName>
        <fullName evidence="2">Uncharacterized protein</fullName>
    </submittedName>
</protein>
<dbReference type="Proteomes" id="UP000288168">
    <property type="component" value="Unassembled WGS sequence"/>
</dbReference>
<keyword evidence="3" id="KW-1185">Reference proteome</keyword>
<proteinExistence type="predicted"/>
<gene>
    <name evidence="2" type="ORF">CEP54_007259</name>
</gene>
<accession>A0A428Q2M2</accession>
<evidence type="ECO:0000256" key="1">
    <source>
        <dbReference type="SAM" id="MobiDB-lite"/>
    </source>
</evidence>
<feature type="compositionally biased region" description="Basic residues" evidence="1">
    <location>
        <begin position="1"/>
        <end position="13"/>
    </location>
</feature>